<reference evidence="1" key="1">
    <citation type="journal article" date="2023" name="PLoS Negl. Trop. Dis.">
        <title>A genome sequence for Biomphalaria pfeifferi, the major vector snail for the human-infecting parasite Schistosoma mansoni.</title>
        <authorList>
            <person name="Bu L."/>
            <person name="Lu L."/>
            <person name="Laidemitt M.R."/>
            <person name="Zhang S.M."/>
            <person name="Mutuku M."/>
            <person name="Mkoji G."/>
            <person name="Steinauer M."/>
            <person name="Loker E.S."/>
        </authorList>
    </citation>
    <scope>NUCLEOTIDE SEQUENCE</scope>
    <source>
        <strain evidence="1">KasaAsao</strain>
    </source>
</reference>
<comment type="caution">
    <text evidence="1">The sequence shown here is derived from an EMBL/GenBank/DDBJ whole genome shotgun (WGS) entry which is preliminary data.</text>
</comment>
<evidence type="ECO:0000313" key="1">
    <source>
        <dbReference type="EMBL" id="KAK0043332.1"/>
    </source>
</evidence>
<sequence>FVEHVPNFRARLEEKFPKTHPFHKNLVDDYMRTHSTHVFSTLEKFVQLLNFPVELEMKMRYVAMKHVLAIPSVGTEFLKHVEANFGIFIAKCLSLGEASMEDERVQLYVKLISVYCRVVEMEEQELLNKKRRCCHVL</sequence>
<dbReference type="InterPro" id="IPR012292">
    <property type="entry name" value="Globin/Proto"/>
</dbReference>
<dbReference type="InterPro" id="IPR009050">
    <property type="entry name" value="Globin-like_sf"/>
</dbReference>
<organism evidence="1 2">
    <name type="scientific">Biomphalaria pfeifferi</name>
    <name type="common">Bloodfluke planorb</name>
    <name type="synonym">Freshwater snail</name>
    <dbReference type="NCBI Taxonomy" id="112525"/>
    <lineage>
        <taxon>Eukaryota</taxon>
        <taxon>Metazoa</taxon>
        <taxon>Spiralia</taxon>
        <taxon>Lophotrochozoa</taxon>
        <taxon>Mollusca</taxon>
        <taxon>Gastropoda</taxon>
        <taxon>Heterobranchia</taxon>
        <taxon>Euthyneura</taxon>
        <taxon>Panpulmonata</taxon>
        <taxon>Hygrophila</taxon>
        <taxon>Lymnaeoidea</taxon>
        <taxon>Planorbidae</taxon>
        <taxon>Biomphalaria</taxon>
    </lineage>
</organism>
<dbReference type="Proteomes" id="UP001233172">
    <property type="component" value="Unassembled WGS sequence"/>
</dbReference>
<dbReference type="SUPFAM" id="SSF46458">
    <property type="entry name" value="Globin-like"/>
    <property type="match status" value="1"/>
</dbReference>
<proteinExistence type="predicted"/>
<dbReference type="GO" id="GO:0019825">
    <property type="term" value="F:oxygen binding"/>
    <property type="evidence" value="ECO:0007669"/>
    <property type="project" value="InterPro"/>
</dbReference>
<feature type="non-terminal residue" evidence="1">
    <location>
        <position position="137"/>
    </location>
</feature>
<dbReference type="EMBL" id="JASAOG010000219">
    <property type="protein sequence ID" value="KAK0043332.1"/>
    <property type="molecule type" value="Genomic_DNA"/>
</dbReference>
<reference evidence="1" key="2">
    <citation type="submission" date="2023-04" db="EMBL/GenBank/DDBJ databases">
        <authorList>
            <person name="Bu L."/>
            <person name="Lu L."/>
            <person name="Laidemitt M.R."/>
            <person name="Zhang S.M."/>
            <person name="Mutuku M."/>
            <person name="Mkoji G."/>
            <person name="Steinauer M."/>
            <person name="Loker E.S."/>
        </authorList>
    </citation>
    <scope>NUCLEOTIDE SEQUENCE</scope>
    <source>
        <strain evidence="1">KasaAsao</strain>
        <tissue evidence="1">Whole Snail</tissue>
    </source>
</reference>
<accession>A0AAD8AVT3</accession>
<dbReference type="Gene3D" id="1.10.490.10">
    <property type="entry name" value="Globins"/>
    <property type="match status" value="1"/>
</dbReference>
<evidence type="ECO:0000313" key="2">
    <source>
        <dbReference type="Proteomes" id="UP001233172"/>
    </source>
</evidence>
<dbReference type="GO" id="GO:0020037">
    <property type="term" value="F:heme binding"/>
    <property type="evidence" value="ECO:0007669"/>
    <property type="project" value="InterPro"/>
</dbReference>
<keyword evidence="2" id="KW-1185">Reference proteome</keyword>
<dbReference type="AlphaFoldDB" id="A0AAD8AVT3"/>
<name>A0AAD8AVT3_BIOPF</name>
<gene>
    <name evidence="1" type="ORF">Bpfe_027233</name>
</gene>
<protein>
    <submittedName>
        <fullName evidence="1">Uncharacterized protein</fullName>
    </submittedName>
</protein>